<organism evidence="1 2">
    <name type="scientific">Glycine soja</name>
    <name type="common">Wild soybean</name>
    <dbReference type="NCBI Taxonomy" id="3848"/>
    <lineage>
        <taxon>Eukaryota</taxon>
        <taxon>Viridiplantae</taxon>
        <taxon>Streptophyta</taxon>
        <taxon>Embryophyta</taxon>
        <taxon>Tracheophyta</taxon>
        <taxon>Spermatophyta</taxon>
        <taxon>Magnoliopsida</taxon>
        <taxon>eudicotyledons</taxon>
        <taxon>Gunneridae</taxon>
        <taxon>Pentapetalae</taxon>
        <taxon>rosids</taxon>
        <taxon>fabids</taxon>
        <taxon>Fabales</taxon>
        <taxon>Fabaceae</taxon>
        <taxon>Papilionoideae</taxon>
        <taxon>50 kb inversion clade</taxon>
        <taxon>NPAAA clade</taxon>
        <taxon>indigoferoid/millettioid clade</taxon>
        <taxon>Phaseoleae</taxon>
        <taxon>Glycine</taxon>
        <taxon>Glycine subgen. Soja</taxon>
    </lineage>
</organism>
<accession>A0A445GEN1</accession>
<dbReference type="Proteomes" id="UP000289340">
    <property type="component" value="Chromosome 16"/>
</dbReference>
<dbReference type="EMBL" id="QZWG01000016">
    <property type="protein sequence ID" value="RZB59633.1"/>
    <property type="molecule type" value="Genomic_DNA"/>
</dbReference>
<dbReference type="AlphaFoldDB" id="A0A445GEN1"/>
<reference evidence="1 2" key="1">
    <citation type="submission" date="2018-09" db="EMBL/GenBank/DDBJ databases">
        <title>A high-quality reference genome of wild soybean provides a powerful tool to mine soybean genomes.</title>
        <authorList>
            <person name="Xie M."/>
            <person name="Chung C.Y.L."/>
            <person name="Li M.-W."/>
            <person name="Wong F.-L."/>
            <person name="Chan T.-F."/>
            <person name="Lam H.-M."/>
        </authorList>
    </citation>
    <scope>NUCLEOTIDE SEQUENCE [LARGE SCALE GENOMIC DNA]</scope>
    <source>
        <strain evidence="2">cv. W05</strain>
        <tissue evidence="1">Hypocotyl of etiolated seedlings</tissue>
    </source>
</reference>
<gene>
    <name evidence="1" type="ORF">D0Y65_042728</name>
</gene>
<keyword evidence="2" id="KW-1185">Reference proteome</keyword>
<evidence type="ECO:0000313" key="2">
    <source>
        <dbReference type="Proteomes" id="UP000289340"/>
    </source>
</evidence>
<protein>
    <submittedName>
        <fullName evidence="1">Uncharacterized protein</fullName>
    </submittedName>
</protein>
<name>A0A445GEN1_GLYSO</name>
<sequence>MQKFLKKDIAGLLSNALDYNAHGRAKVDLSGKESQKPKKQQHQETKLAYEKEKTMDQLLMHYKSRKTVGQTHPSLLVMIEEEALTDYSECKPWGSPGLSALLSLCRSHMVGAFSQNTVILTGLPMILPTENGSKVIPFGSSSYHNNLIGCNNLPSDNLDEALT</sequence>
<proteinExistence type="predicted"/>
<evidence type="ECO:0000313" key="1">
    <source>
        <dbReference type="EMBL" id="RZB59633.1"/>
    </source>
</evidence>
<comment type="caution">
    <text evidence="1">The sequence shown here is derived from an EMBL/GenBank/DDBJ whole genome shotgun (WGS) entry which is preliminary data.</text>
</comment>